<feature type="coiled-coil region" evidence="1">
    <location>
        <begin position="499"/>
        <end position="617"/>
    </location>
</feature>
<reference evidence="4" key="1">
    <citation type="journal article" date="2015" name="PLoS Genet.">
        <title>The dynamic genome and transcriptome of the human fungal pathogen Blastomyces and close relative Emmonsia.</title>
        <authorList>
            <person name="Munoz J.F."/>
            <person name="Gauthier G.M."/>
            <person name="Desjardins C.A."/>
            <person name="Gallo J.E."/>
            <person name="Holder J."/>
            <person name="Sullivan T.D."/>
            <person name="Marty A.J."/>
            <person name="Carmen J.C."/>
            <person name="Chen Z."/>
            <person name="Ding L."/>
            <person name="Gujja S."/>
            <person name="Magrini V."/>
            <person name="Misas E."/>
            <person name="Mitreva M."/>
            <person name="Priest M."/>
            <person name="Saif S."/>
            <person name="Whiston E.A."/>
            <person name="Young S."/>
            <person name="Zeng Q."/>
            <person name="Goldman W.E."/>
            <person name="Mardis E.R."/>
            <person name="Taylor J.W."/>
            <person name="McEwen J.G."/>
            <person name="Clay O.K."/>
            <person name="Klein B.S."/>
            <person name="Cuomo C.A."/>
        </authorList>
    </citation>
    <scope>NUCLEOTIDE SEQUENCE [LARGE SCALE GENOMIC DNA]</scope>
    <source>
        <strain evidence="4">SLH14081</strain>
    </source>
</reference>
<feature type="region of interest" description="Disordered" evidence="2">
    <location>
        <begin position="704"/>
        <end position="727"/>
    </location>
</feature>
<feature type="compositionally biased region" description="Basic and acidic residues" evidence="2">
    <location>
        <begin position="45"/>
        <end position="63"/>
    </location>
</feature>
<dbReference type="EMBL" id="GG657454">
    <property type="protein sequence ID" value="OAT08141.1"/>
    <property type="molecule type" value="Genomic_DNA"/>
</dbReference>
<dbReference type="RefSeq" id="XP_002625254.1">
    <property type="nucleotide sequence ID" value="XM_002625208.1"/>
</dbReference>
<feature type="compositionally biased region" description="Low complexity" evidence="2">
    <location>
        <begin position="207"/>
        <end position="219"/>
    </location>
</feature>
<dbReference type="Proteomes" id="UP000002038">
    <property type="component" value="Unassembled WGS sequence"/>
</dbReference>
<dbReference type="OrthoDB" id="4200461at2759"/>
<feature type="compositionally biased region" description="Polar residues" evidence="2">
    <location>
        <begin position="220"/>
        <end position="232"/>
    </location>
</feature>
<feature type="compositionally biased region" description="Basic and acidic residues" evidence="2">
    <location>
        <begin position="78"/>
        <end position="104"/>
    </location>
</feature>
<evidence type="ECO:0000313" key="3">
    <source>
        <dbReference type="EMBL" id="OAT08141.1"/>
    </source>
</evidence>
<gene>
    <name evidence="3" type="ORF">BDBG_04123</name>
</gene>
<proteinExistence type="predicted"/>
<sequence length="1018" mass="111573">MARKTTEKPYGNNIEQNAHVQQGPVSSGNQTQGRANSSRPNENAALKDESTKREATQGKESRNVHASRTNEQTSDQKTFIKKDATHGRENQLKDTTKPDLKGKGNDQNNGMAKGNAPITSDRYTVGRTATPPPNRPASFGTYSASPEKMSDNAARVSKNDRPAASSSGPNSTTVDKMQGKAKPQDPRSRGEMTNLSAKACQRAATDRSTPISSRPSSPSKLTTETNVQSAPRSTLKGGRTNNVMEDTTIASGQSTKAKKKTRRGRKKKQPSTMDQEDAATDNSSKSDASSPTKSDAPSKTATGNKSMEIVAASMNPATVIGKVDIDTKEQSSKGNWVRGRAPSPVKRDGIERTKIDDVFNAKATAPKNEEPVNSDQSPANGGREEEAFAGVGSGQGPSFTKAVKKRNRPRPSKAEKLPNRQAATQADSRGLENNTQDIYERPGLEDDTNDRSMISIADIPSDDELGAEKMEEIFGRNDVPDSSKLECVKVIMMKQSQIIARKTQLVNKYHRENEELQETVGELDSSILTQEDDNSEQQVQIDKLKAMVDEFQRRLQNQESFIKIAEQDKSRLEEELNSSSTSLKSMENERKALKESVSKMEKDMVLMQNDIAQLIGERHGFLATISNYESDRDMLLCQLQNSPTQEENVRLQAELLEKNAELVVANQNFNDLQREYIALKKRRGKEQGKRRLSALSTELSLLGDEKEEDWEPDIDQSGVERNPFAPLPSSVTTPTLFQFGELATYGNGVEKNETRLNILKTFLHQTDEEAKNSESPICLNAGTQTEIIPSTLSSTPKNEPEVLEASTQTPAYVEHGTHGSTQTNVVEMLEASTQTIAGAGVYELGMLEASTQTVCELGVSRGNQTAKLDTLEASTQAVCEPGISRGNQTVKLDSLEASTQTEVGAKVHEVKMVEASTQTDIAAGVCETKDVLVQTEPVTVTQGSELARSLRLALIMFAWAAIILWGHKEDQRLWLDANGVSRAGLVGMRDRSLGPFLWIEQLRYELIVCLQVDRVLPG</sequence>
<evidence type="ECO:0000313" key="4">
    <source>
        <dbReference type="Proteomes" id="UP000002038"/>
    </source>
</evidence>
<dbReference type="VEuPathDB" id="FungiDB:BDBG_04123"/>
<name>A0A179UMA1_BLAGS</name>
<dbReference type="GeneID" id="8504954"/>
<protein>
    <submittedName>
        <fullName evidence="3">Uncharacterized protein</fullName>
    </submittedName>
</protein>
<dbReference type="KEGG" id="bgh:BDBG_04123"/>
<feature type="region of interest" description="Disordered" evidence="2">
    <location>
        <begin position="1"/>
        <end position="309"/>
    </location>
</feature>
<feature type="compositionally biased region" description="Basic and acidic residues" evidence="2">
    <location>
        <begin position="345"/>
        <end position="359"/>
    </location>
</feature>
<feature type="compositionally biased region" description="Polar residues" evidence="2">
    <location>
        <begin position="164"/>
        <end position="175"/>
    </location>
</feature>
<feature type="region of interest" description="Disordered" evidence="2">
    <location>
        <begin position="324"/>
        <end position="449"/>
    </location>
</feature>
<feature type="compositionally biased region" description="Polar residues" evidence="2">
    <location>
        <begin position="13"/>
        <end position="41"/>
    </location>
</feature>
<feature type="compositionally biased region" description="Polar residues" evidence="2">
    <location>
        <begin position="64"/>
        <end position="77"/>
    </location>
</feature>
<feature type="compositionally biased region" description="Low complexity" evidence="2">
    <location>
        <begin position="280"/>
        <end position="300"/>
    </location>
</feature>
<evidence type="ECO:0000256" key="1">
    <source>
        <dbReference type="SAM" id="Coils"/>
    </source>
</evidence>
<feature type="compositionally biased region" description="Polar residues" evidence="2">
    <location>
        <begin position="421"/>
        <end position="437"/>
    </location>
</feature>
<dbReference type="STRING" id="559298.A0A179UMA1"/>
<keyword evidence="4" id="KW-1185">Reference proteome</keyword>
<organism evidence="3 4">
    <name type="scientific">Blastomyces gilchristii (strain SLH14081)</name>
    <name type="common">Blastomyces dermatitidis</name>
    <dbReference type="NCBI Taxonomy" id="559298"/>
    <lineage>
        <taxon>Eukaryota</taxon>
        <taxon>Fungi</taxon>
        <taxon>Dikarya</taxon>
        <taxon>Ascomycota</taxon>
        <taxon>Pezizomycotina</taxon>
        <taxon>Eurotiomycetes</taxon>
        <taxon>Eurotiomycetidae</taxon>
        <taxon>Onygenales</taxon>
        <taxon>Ajellomycetaceae</taxon>
        <taxon>Blastomyces</taxon>
    </lineage>
</organism>
<feature type="compositionally biased region" description="Basic residues" evidence="2">
    <location>
        <begin position="256"/>
        <end position="269"/>
    </location>
</feature>
<keyword evidence="1" id="KW-0175">Coiled coil</keyword>
<feature type="compositionally biased region" description="Acidic residues" evidence="2">
    <location>
        <begin position="705"/>
        <end position="714"/>
    </location>
</feature>
<feature type="compositionally biased region" description="Polar residues" evidence="2">
    <location>
        <begin position="239"/>
        <end position="255"/>
    </location>
</feature>
<accession>A0A179UMA1</accession>
<dbReference type="AlphaFoldDB" id="A0A179UMA1"/>
<feature type="coiled-coil region" evidence="1">
    <location>
        <begin position="648"/>
        <end position="682"/>
    </location>
</feature>
<evidence type="ECO:0000256" key="2">
    <source>
        <dbReference type="SAM" id="MobiDB-lite"/>
    </source>
</evidence>
<feature type="compositionally biased region" description="Basic residues" evidence="2">
    <location>
        <begin position="402"/>
        <end position="411"/>
    </location>
</feature>